<evidence type="ECO:0000313" key="1">
    <source>
        <dbReference type="EMBL" id="KUN32574.1"/>
    </source>
</evidence>
<keyword evidence="2" id="KW-1185">Reference proteome</keyword>
<dbReference type="AlphaFoldDB" id="A0A117QJZ8"/>
<comment type="caution">
    <text evidence="1">The sequence shown here is derived from an EMBL/GenBank/DDBJ whole genome shotgun (WGS) entry which is preliminary data.</text>
</comment>
<sequence length="66" mass="7251">MSSEPGETGRDDAGQAQATDRPVCAFHRLFDQFVELDGAGRCWRCLCAPTEEDNDPDEDEGEDCGK</sequence>
<proteinExistence type="predicted"/>
<reference evidence="1 2" key="1">
    <citation type="submission" date="2015-10" db="EMBL/GenBank/DDBJ databases">
        <title>Draft genome sequence of Streptomyces corchorusii DSM 40340, type strain for the species Streptomyces corchorusii.</title>
        <authorList>
            <person name="Ruckert C."/>
            <person name="Winkler A."/>
            <person name="Kalinowski J."/>
            <person name="Kampfer P."/>
            <person name="Glaeser S."/>
        </authorList>
    </citation>
    <scope>NUCLEOTIDE SEQUENCE [LARGE SCALE GENOMIC DNA]</scope>
    <source>
        <strain evidence="1 2">DSM 40340</strain>
    </source>
</reference>
<name>A0A117QJZ8_STRCK</name>
<evidence type="ECO:0000313" key="2">
    <source>
        <dbReference type="Proteomes" id="UP000053398"/>
    </source>
</evidence>
<gene>
    <name evidence="1" type="ORF">AQJ11_03345</name>
</gene>
<dbReference type="Proteomes" id="UP000053398">
    <property type="component" value="Unassembled WGS sequence"/>
</dbReference>
<protein>
    <submittedName>
        <fullName evidence="1">Uncharacterized protein</fullName>
    </submittedName>
</protein>
<organism evidence="1 2">
    <name type="scientific">Streptomyces corchorusii</name>
    <name type="common">Streptomyces chibaensis</name>
    <dbReference type="NCBI Taxonomy" id="1903"/>
    <lineage>
        <taxon>Bacteria</taxon>
        <taxon>Bacillati</taxon>
        <taxon>Actinomycetota</taxon>
        <taxon>Actinomycetes</taxon>
        <taxon>Kitasatosporales</taxon>
        <taxon>Streptomycetaceae</taxon>
        <taxon>Streptomyces</taxon>
    </lineage>
</organism>
<dbReference type="RefSeq" id="WP_059261784.1">
    <property type="nucleotide sequence ID" value="NZ_KQ948351.1"/>
</dbReference>
<accession>A0A117QJZ8</accession>
<dbReference type="EMBL" id="LMWP01000002">
    <property type="protein sequence ID" value="KUN32574.1"/>
    <property type="molecule type" value="Genomic_DNA"/>
</dbReference>